<dbReference type="RefSeq" id="WP_255929717.1">
    <property type="nucleotide sequence ID" value="NZ_JANFNH010000023.1"/>
</dbReference>
<accession>A0ABT1PFH9</accession>
<evidence type="ECO:0000313" key="2">
    <source>
        <dbReference type="Proteomes" id="UP001206206"/>
    </source>
</evidence>
<evidence type="ECO:0000313" key="1">
    <source>
        <dbReference type="EMBL" id="MCQ4044084.1"/>
    </source>
</evidence>
<proteinExistence type="predicted"/>
<protein>
    <submittedName>
        <fullName evidence="1">Uncharacterized protein</fullName>
    </submittedName>
</protein>
<dbReference type="EMBL" id="JANFNH010000023">
    <property type="protein sequence ID" value="MCQ4044084.1"/>
    <property type="molecule type" value="Genomic_DNA"/>
</dbReference>
<comment type="caution">
    <text evidence="1">The sequence shown here is derived from an EMBL/GenBank/DDBJ whole genome shotgun (WGS) entry which is preliminary data.</text>
</comment>
<dbReference type="Proteomes" id="UP001206206">
    <property type="component" value="Unassembled WGS sequence"/>
</dbReference>
<keyword evidence="2" id="KW-1185">Reference proteome</keyword>
<name>A0ABT1PFH9_9ACTN</name>
<sequence>MVSDDVYAEELDYLVDYARQSLVYFDIVRDAAEKISGPGSTESQVQSSTLRIIADMIDRGVRVGDPSPRPDEELIEWVIPKGEVLNRIAEEMAKRDDPSDFIDICWFRAGSLTG</sequence>
<gene>
    <name evidence="1" type="ORF">NON19_19135</name>
</gene>
<reference evidence="1 2" key="1">
    <citation type="submission" date="2022-06" db="EMBL/GenBank/DDBJ databases">
        <title>Draft genome sequence of type strain Streptomyces rubrisoli DSM 42083.</title>
        <authorList>
            <person name="Duangmal K."/>
            <person name="Klaysubun C."/>
        </authorList>
    </citation>
    <scope>NUCLEOTIDE SEQUENCE [LARGE SCALE GENOMIC DNA]</scope>
    <source>
        <strain evidence="1 2">DSM 42083</strain>
    </source>
</reference>
<organism evidence="1 2">
    <name type="scientific">Streptantibioticus rubrisoli</name>
    <dbReference type="NCBI Taxonomy" id="1387313"/>
    <lineage>
        <taxon>Bacteria</taxon>
        <taxon>Bacillati</taxon>
        <taxon>Actinomycetota</taxon>
        <taxon>Actinomycetes</taxon>
        <taxon>Kitasatosporales</taxon>
        <taxon>Streptomycetaceae</taxon>
        <taxon>Streptantibioticus</taxon>
    </lineage>
</organism>